<name>A0A8S4QU31_9NEOP</name>
<feature type="region of interest" description="Disordered" evidence="1">
    <location>
        <begin position="1"/>
        <end position="20"/>
    </location>
</feature>
<evidence type="ECO:0000313" key="2">
    <source>
        <dbReference type="EMBL" id="CAH2218086.1"/>
    </source>
</evidence>
<dbReference type="EMBL" id="CAKXAJ010019015">
    <property type="protein sequence ID" value="CAH2218086.1"/>
    <property type="molecule type" value="Genomic_DNA"/>
</dbReference>
<protein>
    <submittedName>
        <fullName evidence="2">Jg3523 protein</fullName>
    </submittedName>
</protein>
<gene>
    <name evidence="2" type="primary">jg3523</name>
    <name evidence="2" type="ORF">PAEG_LOCUS5935</name>
</gene>
<comment type="caution">
    <text evidence="2">The sequence shown here is derived from an EMBL/GenBank/DDBJ whole genome shotgun (WGS) entry which is preliminary data.</text>
</comment>
<keyword evidence="3" id="KW-1185">Reference proteome</keyword>
<dbReference type="AlphaFoldDB" id="A0A8S4QU31"/>
<reference evidence="2" key="1">
    <citation type="submission" date="2022-03" db="EMBL/GenBank/DDBJ databases">
        <authorList>
            <person name="Lindestad O."/>
        </authorList>
    </citation>
    <scope>NUCLEOTIDE SEQUENCE</scope>
</reference>
<accession>A0A8S4QU31</accession>
<evidence type="ECO:0000313" key="3">
    <source>
        <dbReference type="Proteomes" id="UP000838756"/>
    </source>
</evidence>
<sequence>MAHREVASTDSGPEEGVGPALVRGRPSLLFPLCLCGAGWPRARMNFLMAAWRRWLGAERQWAPLSDERSGSNNDK</sequence>
<proteinExistence type="predicted"/>
<evidence type="ECO:0000256" key="1">
    <source>
        <dbReference type="SAM" id="MobiDB-lite"/>
    </source>
</evidence>
<dbReference type="Proteomes" id="UP000838756">
    <property type="component" value="Unassembled WGS sequence"/>
</dbReference>
<organism evidence="2 3">
    <name type="scientific">Pararge aegeria aegeria</name>
    <dbReference type="NCBI Taxonomy" id="348720"/>
    <lineage>
        <taxon>Eukaryota</taxon>
        <taxon>Metazoa</taxon>
        <taxon>Ecdysozoa</taxon>
        <taxon>Arthropoda</taxon>
        <taxon>Hexapoda</taxon>
        <taxon>Insecta</taxon>
        <taxon>Pterygota</taxon>
        <taxon>Neoptera</taxon>
        <taxon>Endopterygota</taxon>
        <taxon>Lepidoptera</taxon>
        <taxon>Glossata</taxon>
        <taxon>Ditrysia</taxon>
        <taxon>Papilionoidea</taxon>
        <taxon>Nymphalidae</taxon>
        <taxon>Satyrinae</taxon>
        <taxon>Satyrini</taxon>
        <taxon>Parargina</taxon>
        <taxon>Pararge</taxon>
    </lineage>
</organism>